<dbReference type="Gene3D" id="1.10.10.10">
    <property type="entry name" value="Winged helix-like DNA-binding domain superfamily/Winged helix DNA-binding domain"/>
    <property type="match status" value="1"/>
</dbReference>
<evidence type="ECO:0000259" key="5">
    <source>
        <dbReference type="PROSITE" id="PS50931"/>
    </source>
</evidence>
<proteinExistence type="inferred from homology"/>
<sequence>MQSTRRLPSLNALRALEAVRETGSVSAAARRLSVSHSAVSHQMKQLEEWIGRPITVRRGRSVAFTEAGESLARVVHDSFDAIRHEIDLLPLRFARAVSISALPVIAEEVLLPNLAQFRNAHPQISLHVSLAQTDRPKTPAPDVEILFRKRDRLLPDEVVLFPGDAVPVCTPDLLRAAGGDPVTAVRNGPLVADEDSRMWTRWLAEAGEGWTPENAARTIYLEGSFLLQNAAMHGIGVAICRRATITRAVQASGLICLSDFAIDQDWAYTMRVATGREVEPEVQIVTAWLRSLTTKA</sequence>
<evidence type="ECO:0000256" key="2">
    <source>
        <dbReference type="ARBA" id="ARBA00023015"/>
    </source>
</evidence>
<dbReference type="GO" id="GO:0043565">
    <property type="term" value="F:sequence-specific DNA binding"/>
    <property type="evidence" value="ECO:0007669"/>
    <property type="project" value="TreeGrafter"/>
</dbReference>
<evidence type="ECO:0000256" key="4">
    <source>
        <dbReference type="ARBA" id="ARBA00023163"/>
    </source>
</evidence>
<evidence type="ECO:0000313" key="7">
    <source>
        <dbReference type="Proteomes" id="UP000500791"/>
    </source>
</evidence>
<dbReference type="SUPFAM" id="SSF53850">
    <property type="entry name" value="Periplasmic binding protein-like II"/>
    <property type="match status" value="1"/>
</dbReference>
<dbReference type="InterPro" id="IPR036388">
    <property type="entry name" value="WH-like_DNA-bd_sf"/>
</dbReference>
<protein>
    <submittedName>
        <fullName evidence="6">LysR family transcriptional regulator</fullName>
    </submittedName>
</protein>
<dbReference type="SUPFAM" id="SSF46785">
    <property type="entry name" value="Winged helix' DNA-binding domain"/>
    <property type="match status" value="1"/>
</dbReference>
<evidence type="ECO:0000313" key="6">
    <source>
        <dbReference type="EMBL" id="QIK39784.1"/>
    </source>
</evidence>
<keyword evidence="2" id="KW-0805">Transcription regulation</keyword>
<organism evidence="6 7">
    <name type="scientific">Pontivivens nitratireducens</name>
    <dbReference type="NCBI Taxonomy" id="2758038"/>
    <lineage>
        <taxon>Bacteria</taxon>
        <taxon>Pseudomonadati</taxon>
        <taxon>Pseudomonadota</taxon>
        <taxon>Alphaproteobacteria</taxon>
        <taxon>Rhodobacterales</taxon>
        <taxon>Paracoccaceae</taxon>
        <taxon>Pontivivens</taxon>
    </lineage>
</organism>
<dbReference type="PANTHER" id="PTHR30537">
    <property type="entry name" value="HTH-TYPE TRANSCRIPTIONAL REGULATOR"/>
    <property type="match status" value="1"/>
</dbReference>
<comment type="similarity">
    <text evidence="1">Belongs to the LysR transcriptional regulatory family.</text>
</comment>
<dbReference type="Pfam" id="PF03466">
    <property type="entry name" value="LysR_substrate"/>
    <property type="match status" value="1"/>
</dbReference>
<name>A0A6G7VIF7_9RHOB</name>
<dbReference type="PROSITE" id="PS50931">
    <property type="entry name" value="HTH_LYSR"/>
    <property type="match status" value="1"/>
</dbReference>
<dbReference type="GO" id="GO:0006351">
    <property type="term" value="P:DNA-templated transcription"/>
    <property type="evidence" value="ECO:0007669"/>
    <property type="project" value="TreeGrafter"/>
</dbReference>
<dbReference type="Gene3D" id="3.40.190.10">
    <property type="entry name" value="Periplasmic binding protein-like II"/>
    <property type="match status" value="2"/>
</dbReference>
<dbReference type="PANTHER" id="PTHR30537:SF74">
    <property type="entry name" value="HTH-TYPE TRANSCRIPTIONAL REGULATOR TRPI"/>
    <property type="match status" value="1"/>
</dbReference>
<dbReference type="InterPro" id="IPR036390">
    <property type="entry name" value="WH_DNA-bd_sf"/>
</dbReference>
<keyword evidence="4" id="KW-0804">Transcription</keyword>
<evidence type="ECO:0000256" key="3">
    <source>
        <dbReference type="ARBA" id="ARBA00023125"/>
    </source>
</evidence>
<dbReference type="Pfam" id="PF00126">
    <property type="entry name" value="HTH_1"/>
    <property type="match status" value="1"/>
</dbReference>
<dbReference type="InterPro" id="IPR058163">
    <property type="entry name" value="LysR-type_TF_proteobact-type"/>
</dbReference>
<reference evidence="6 7" key="1">
    <citation type="submission" date="2020-03" db="EMBL/GenBank/DDBJ databases">
        <title>Complete genome sequence of Monaibacterium sp. ALG8 with diverse plasmids.</title>
        <authorList>
            <person name="Sun C."/>
        </authorList>
    </citation>
    <scope>NUCLEOTIDE SEQUENCE [LARGE SCALE GENOMIC DNA]</scope>
    <source>
        <strain evidence="6 7">ALG8</strain>
    </source>
</reference>
<dbReference type="Proteomes" id="UP000500791">
    <property type="component" value="Chromosome"/>
</dbReference>
<keyword evidence="3" id="KW-0238">DNA-binding</keyword>
<dbReference type="KEGG" id="mon:G8E03_02785"/>
<dbReference type="AlphaFoldDB" id="A0A6G7VIF7"/>
<evidence type="ECO:0000256" key="1">
    <source>
        <dbReference type="ARBA" id="ARBA00009437"/>
    </source>
</evidence>
<dbReference type="InterPro" id="IPR005119">
    <property type="entry name" value="LysR_subst-bd"/>
</dbReference>
<dbReference type="InterPro" id="IPR000847">
    <property type="entry name" value="LysR_HTH_N"/>
</dbReference>
<feature type="domain" description="HTH lysR-type" evidence="5">
    <location>
        <begin position="8"/>
        <end position="65"/>
    </location>
</feature>
<keyword evidence="7" id="KW-1185">Reference proteome</keyword>
<gene>
    <name evidence="6" type="ORF">G8E03_02785</name>
</gene>
<dbReference type="GO" id="GO:0003700">
    <property type="term" value="F:DNA-binding transcription factor activity"/>
    <property type="evidence" value="ECO:0007669"/>
    <property type="project" value="InterPro"/>
</dbReference>
<dbReference type="EMBL" id="CP049811">
    <property type="protein sequence ID" value="QIK39784.1"/>
    <property type="molecule type" value="Genomic_DNA"/>
</dbReference>
<accession>A0A6G7VIF7</accession>
<dbReference type="RefSeq" id="WP_166188439.1">
    <property type="nucleotide sequence ID" value="NZ_CP049811.1"/>
</dbReference>